<dbReference type="PROSITE" id="PS00061">
    <property type="entry name" value="ADH_SHORT"/>
    <property type="match status" value="1"/>
</dbReference>
<evidence type="ECO:0000313" key="4">
    <source>
        <dbReference type="Proteomes" id="UP000326287"/>
    </source>
</evidence>
<dbReference type="PANTHER" id="PTHR42879">
    <property type="entry name" value="3-OXOACYL-(ACYL-CARRIER-PROTEIN) REDUCTASE"/>
    <property type="match status" value="1"/>
</dbReference>
<gene>
    <name evidence="3" type="ORF">EY643_08515</name>
</gene>
<dbReference type="Proteomes" id="UP000326287">
    <property type="component" value="Chromosome"/>
</dbReference>
<keyword evidence="4" id="KW-1185">Reference proteome</keyword>
<dbReference type="InterPro" id="IPR002347">
    <property type="entry name" value="SDR_fam"/>
</dbReference>
<dbReference type="CDD" id="cd05233">
    <property type="entry name" value="SDR_c"/>
    <property type="match status" value="1"/>
</dbReference>
<name>A0A5P9NKC4_9GAMM</name>
<dbReference type="OrthoDB" id="5725272at2"/>
<dbReference type="PANTHER" id="PTHR42879:SF2">
    <property type="entry name" value="3-OXOACYL-[ACYL-CARRIER-PROTEIN] REDUCTASE FABG"/>
    <property type="match status" value="1"/>
</dbReference>
<dbReference type="AlphaFoldDB" id="A0A5P9NKC4"/>
<dbReference type="GO" id="GO:0032787">
    <property type="term" value="P:monocarboxylic acid metabolic process"/>
    <property type="evidence" value="ECO:0007669"/>
    <property type="project" value="UniProtKB-ARBA"/>
</dbReference>
<dbReference type="InterPro" id="IPR036291">
    <property type="entry name" value="NAD(P)-bd_dom_sf"/>
</dbReference>
<dbReference type="RefSeq" id="WP_152661801.1">
    <property type="nucleotide sequence ID" value="NZ_CP036422.1"/>
</dbReference>
<feature type="domain" description="Ketoreductase" evidence="2">
    <location>
        <begin position="8"/>
        <end position="187"/>
    </location>
</feature>
<organism evidence="3 4">
    <name type="scientific">Halioglobus maricola</name>
    <dbReference type="NCBI Taxonomy" id="2601894"/>
    <lineage>
        <taxon>Bacteria</taxon>
        <taxon>Pseudomonadati</taxon>
        <taxon>Pseudomonadota</taxon>
        <taxon>Gammaproteobacteria</taxon>
        <taxon>Cellvibrionales</taxon>
        <taxon>Halieaceae</taxon>
        <taxon>Halioglobus</taxon>
    </lineage>
</organism>
<dbReference type="EMBL" id="CP036422">
    <property type="protein sequence ID" value="QFU75694.1"/>
    <property type="molecule type" value="Genomic_DNA"/>
</dbReference>
<dbReference type="PRINTS" id="PR00080">
    <property type="entry name" value="SDRFAMILY"/>
</dbReference>
<dbReference type="NCBIfam" id="NF005559">
    <property type="entry name" value="PRK07231.1"/>
    <property type="match status" value="1"/>
</dbReference>
<dbReference type="Pfam" id="PF13561">
    <property type="entry name" value="adh_short_C2"/>
    <property type="match status" value="1"/>
</dbReference>
<evidence type="ECO:0000256" key="1">
    <source>
        <dbReference type="ARBA" id="ARBA00006484"/>
    </source>
</evidence>
<evidence type="ECO:0000259" key="2">
    <source>
        <dbReference type="SMART" id="SM00822"/>
    </source>
</evidence>
<evidence type="ECO:0000313" key="3">
    <source>
        <dbReference type="EMBL" id="QFU75694.1"/>
    </source>
</evidence>
<dbReference type="SUPFAM" id="SSF51735">
    <property type="entry name" value="NAD(P)-binding Rossmann-fold domains"/>
    <property type="match status" value="1"/>
</dbReference>
<dbReference type="KEGG" id="halc:EY643_08515"/>
<dbReference type="InterPro" id="IPR020904">
    <property type="entry name" value="Sc_DH/Rdtase_CS"/>
</dbReference>
<dbReference type="FunFam" id="3.40.50.720:FF:000084">
    <property type="entry name" value="Short-chain dehydrogenase reductase"/>
    <property type="match status" value="1"/>
</dbReference>
<dbReference type="SMART" id="SM00822">
    <property type="entry name" value="PKS_KR"/>
    <property type="match status" value="1"/>
</dbReference>
<protein>
    <submittedName>
        <fullName evidence="3">SDR family oxidoreductase</fullName>
    </submittedName>
</protein>
<accession>A0A5P9NKC4</accession>
<proteinExistence type="inferred from homology"/>
<dbReference type="PRINTS" id="PR00081">
    <property type="entry name" value="GDHRDH"/>
</dbReference>
<sequence>MSNRFTGKVAIVTGGSMGIGRATALQLAKEGAQVIACARRQPRLDSLVEEVDAFGGKCRAVALDISDIGAFAALIENTAEEFGRLDILVNNAPTVIGGMIVDQDIDAWRANFGVCVESVFIGVQAALKVMQPQGSGSIINISSVSSLRAGMAAGAYSAAKAAVNQFSMCAAMEAAPYGVRVNVVAPGAVETPGLDASVMKNEAMKKLMASSIPIQRLGTPEDLAQSICFLASDDATFITGIVLPVDGGKTPQLHVPDWELTLDNR</sequence>
<comment type="similarity">
    <text evidence="1">Belongs to the short-chain dehydrogenases/reductases (SDR) family.</text>
</comment>
<dbReference type="InterPro" id="IPR050259">
    <property type="entry name" value="SDR"/>
</dbReference>
<reference evidence="3 4" key="1">
    <citation type="submission" date="2019-02" db="EMBL/GenBank/DDBJ databases">
        <authorList>
            <person name="Li S.-H."/>
        </authorList>
    </citation>
    <scope>NUCLEOTIDE SEQUENCE [LARGE SCALE GENOMIC DNA]</scope>
    <source>
        <strain evidence="3 4">IMCC14385</strain>
    </source>
</reference>
<dbReference type="InterPro" id="IPR057326">
    <property type="entry name" value="KR_dom"/>
</dbReference>
<dbReference type="Gene3D" id="3.40.50.720">
    <property type="entry name" value="NAD(P)-binding Rossmann-like Domain"/>
    <property type="match status" value="1"/>
</dbReference>